<keyword evidence="3" id="KW-0326">Glycosidase</keyword>
<dbReference type="Pfam" id="PF13802">
    <property type="entry name" value="Gal_mutarotas_2"/>
    <property type="match status" value="1"/>
</dbReference>
<evidence type="ECO:0000256" key="3">
    <source>
        <dbReference type="RuleBase" id="RU361185"/>
    </source>
</evidence>
<dbReference type="GO" id="GO:0004558">
    <property type="term" value="F:alpha-1,4-glucosidase activity"/>
    <property type="evidence" value="ECO:0007669"/>
    <property type="project" value="TreeGrafter"/>
</dbReference>
<name>A0A164GY65_9CRUS</name>
<dbReference type="PANTHER" id="PTHR22762">
    <property type="entry name" value="ALPHA-GLUCOSIDASE"/>
    <property type="match status" value="1"/>
</dbReference>
<dbReference type="Proteomes" id="UP000076858">
    <property type="component" value="Unassembled WGS sequence"/>
</dbReference>
<evidence type="ECO:0000256" key="1">
    <source>
        <dbReference type="ARBA" id="ARBA00023180"/>
    </source>
</evidence>
<keyword evidence="3" id="KW-0378">Hydrolase</keyword>
<comment type="caution">
    <text evidence="6">The sequence shown here is derived from an EMBL/GenBank/DDBJ whole genome shotgun (WGS) entry which is preliminary data.</text>
</comment>
<protein>
    <recommendedName>
        <fullName evidence="2">Maltase</fullName>
    </recommendedName>
</protein>
<dbReference type="PANTHER" id="PTHR22762:SF133">
    <property type="entry name" value="P-TYPE DOMAIN-CONTAINING PROTEIN"/>
    <property type="match status" value="1"/>
</dbReference>
<dbReference type="Pfam" id="PF01055">
    <property type="entry name" value="Glyco_hydro_31_2nd"/>
    <property type="match status" value="1"/>
</dbReference>
<dbReference type="STRING" id="35525.A0A164GY65"/>
<dbReference type="SUPFAM" id="SSF74650">
    <property type="entry name" value="Galactose mutarotase-like"/>
    <property type="match status" value="1"/>
</dbReference>
<feature type="non-terminal residue" evidence="6">
    <location>
        <position position="1"/>
    </location>
</feature>
<dbReference type="Gene3D" id="3.20.20.80">
    <property type="entry name" value="Glycosidases"/>
    <property type="match status" value="1"/>
</dbReference>
<organism evidence="6 7">
    <name type="scientific">Daphnia magna</name>
    <dbReference type="NCBI Taxonomy" id="35525"/>
    <lineage>
        <taxon>Eukaryota</taxon>
        <taxon>Metazoa</taxon>
        <taxon>Ecdysozoa</taxon>
        <taxon>Arthropoda</taxon>
        <taxon>Crustacea</taxon>
        <taxon>Branchiopoda</taxon>
        <taxon>Diplostraca</taxon>
        <taxon>Cladocera</taxon>
        <taxon>Anomopoda</taxon>
        <taxon>Daphniidae</taxon>
        <taxon>Daphnia</taxon>
    </lineage>
</organism>
<keyword evidence="1" id="KW-0325">Glycoprotein</keyword>
<dbReference type="GO" id="GO:0005975">
    <property type="term" value="P:carbohydrate metabolic process"/>
    <property type="evidence" value="ECO:0007669"/>
    <property type="project" value="InterPro"/>
</dbReference>
<evidence type="ECO:0000259" key="4">
    <source>
        <dbReference type="Pfam" id="PF01055"/>
    </source>
</evidence>
<evidence type="ECO:0000256" key="2">
    <source>
        <dbReference type="ARBA" id="ARBA00041343"/>
    </source>
</evidence>
<evidence type="ECO:0000313" key="6">
    <source>
        <dbReference type="EMBL" id="KZR99495.1"/>
    </source>
</evidence>
<dbReference type="InterPro" id="IPR025887">
    <property type="entry name" value="Glyco_hydro_31_N_dom"/>
</dbReference>
<reference evidence="6 7" key="1">
    <citation type="submission" date="2016-03" db="EMBL/GenBank/DDBJ databases">
        <title>EvidentialGene: Evidence-directed Construction of Genes on Genomes.</title>
        <authorList>
            <person name="Gilbert D.G."/>
            <person name="Choi J.-H."/>
            <person name="Mockaitis K."/>
            <person name="Colbourne J."/>
            <person name="Pfrender M."/>
        </authorList>
    </citation>
    <scope>NUCLEOTIDE SEQUENCE [LARGE SCALE GENOMIC DNA]</scope>
    <source>
        <strain evidence="6 7">Xinb3</strain>
        <tissue evidence="6">Complete organism</tissue>
    </source>
</reference>
<dbReference type="InterPro" id="IPR000322">
    <property type="entry name" value="Glyco_hydro_31_TIM"/>
</dbReference>
<comment type="similarity">
    <text evidence="3">Belongs to the glycosyl hydrolase 31 family.</text>
</comment>
<accession>A0A164GY65</accession>
<feature type="domain" description="Glycoside hydrolase family 31 TIM barrel" evidence="4">
    <location>
        <begin position="255"/>
        <end position="291"/>
    </location>
</feature>
<proteinExistence type="inferred from homology"/>
<gene>
    <name evidence="6" type="ORF">APZ42_004615</name>
</gene>
<keyword evidence="7" id="KW-1185">Reference proteome</keyword>
<dbReference type="AlphaFoldDB" id="A0A164GY65"/>
<dbReference type="InterPro" id="IPR011013">
    <property type="entry name" value="Gal_mutarotase_sf_dom"/>
</dbReference>
<sequence length="298" mass="33801">CDKLYRFLFFFQVNGSVTNIPNNKGFSVDLRRRRSADGTPLFSLYGNDVDEITFEVNYHTDNSLGMAFYPKGANRDQLRPPVAITVPSATISNQRYEAKLVNTGIGEPFNFQIIRKSSGVVIFDTSMGGLTVSKQFLMISTTLPSEYLYGFGENTHDTFLHDMNYRMWPIFTRDISPIDEDVNLNGAHPFYMVCENDGSSHGVFFYNSHSIDVTTMPNPGITLRTIGGMLEFFVFLGPEPESVVKQYSDVIGRTFMPPYFALGFQLSRWGYKNTGEIQQVIDRTRAVQIPHVKNKNKQ</sequence>
<evidence type="ECO:0000313" key="7">
    <source>
        <dbReference type="Proteomes" id="UP000076858"/>
    </source>
</evidence>
<dbReference type="Gene3D" id="2.60.40.1760">
    <property type="entry name" value="glycosyl hydrolase (family 31)"/>
    <property type="match status" value="1"/>
</dbReference>
<dbReference type="EMBL" id="LRGB01013487">
    <property type="protein sequence ID" value="KZR99495.1"/>
    <property type="molecule type" value="Genomic_DNA"/>
</dbReference>
<feature type="domain" description="Glycoside hydrolase family 31 N-terminal" evidence="5">
    <location>
        <begin position="111"/>
        <end position="210"/>
    </location>
</feature>
<feature type="non-terminal residue" evidence="6">
    <location>
        <position position="298"/>
    </location>
</feature>
<evidence type="ECO:0000259" key="5">
    <source>
        <dbReference type="Pfam" id="PF13802"/>
    </source>
</evidence>
<dbReference type="CDD" id="cd14752">
    <property type="entry name" value="GH31_N"/>
    <property type="match status" value="1"/>
</dbReference>
<dbReference type="GO" id="GO:0030246">
    <property type="term" value="F:carbohydrate binding"/>
    <property type="evidence" value="ECO:0007669"/>
    <property type="project" value="InterPro"/>
</dbReference>